<evidence type="ECO:0000256" key="2">
    <source>
        <dbReference type="SAM" id="MobiDB-lite"/>
    </source>
</evidence>
<feature type="compositionally biased region" description="Polar residues" evidence="2">
    <location>
        <begin position="440"/>
        <end position="453"/>
    </location>
</feature>
<dbReference type="PANTHER" id="PTHR16079:SF4">
    <property type="entry name" value="E3 UBIQUITIN-PROTEIN LIGASE CHFR"/>
    <property type="match status" value="1"/>
</dbReference>
<dbReference type="OrthoDB" id="1305878at2759"/>
<dbReference type="GO" id="GO:0005634">
    <property type="term" value="C:nucleus"/>
    <property type="evidence" value="ECO:0007669"/>
    <property type="project" value="TreeGrafter"/>
</dbReference>
<dbReference type="GO" id="GO:0004842">
    <property type="term" value="F:ubiquitin-protein transferase activity"/>
    <property type="evidence" value="ECO:0007669"/>
    <property type="project" value="TreeGrafter"/>
</dbReference>
<feature type="compositionally biased region" description="Low complexity" evidence="2">
    <location>
        <begin position="400"/>
        <end position="415"/>
    </location>
</feature>
<dbReference type="AlphaFoldDB" id="A0A167VXM5"/>
<keyword evidence="5" id="KW-1185">Reference proteome</keyword>
<dbReference type="SUPFAM" id="SSF50044">
    <property type="entry name" value="SH3-domain"/>
    <property type="match status" value="1"/>
</dbReference>
<feature type="region of interest" description="Disordered" evidence="2">
    <location>
        <begin position="145"/>
        <end position="178"/>
    </location>
</feature>
<feature type="compositionally biased region" description="Basic and acidic residues" evidence="2">
    <location>
        <begin position="167"/>
        <end position="178"/>
    </location>
</feature>
<feature type="region of interest" description="Disordered" evidence="2">
    <location>
        <begin position="80"/>
        <end position="119"/>
    </location>
</feature>
<dbReference type="SMART" id="SM00326">
    <property type="entry name" value="SH3"/>
    <property type="match status" value="1"/>
</dbReference>
<feature type="compositionally biased region" description="Basic and acidic residues" evidence="2">
    <location>
        <begin position="308"/>
        <end position="321"/>
    </location>
</feature>
<feature type="compositionally biased region" description="Basic and acidic residues" evidence="2">
    <location>
        <begin position="82"/>
        <end position="95"/>
    </location>
</feature>
<evidence type="ECO:0000256" key="1">
    <source>
        <dbReference type="ARBA" id="ARBA00022443"/>
    </source>
</evidence>
<feature type="compositionally biased region" description="Basic residues" evidence="2">
    <location>
        <begin position="155"/>
        <end position="166"/>
    </location>
</feature>
<dbReference type="VEuPathDB" id="FungiDB:AAP_05208"/>
<feature type="region of interest" description="Disordered" evidence="2">
    <location>
        <begin position="238"/>
        <end position="483"/>
    </location>
</feature>
<feature type="compositionally biased region" description="Basic and acidic residues" evidence="2">
    <location>
        <begin position="332"/>
        <end position="342"/>
    </location>
</feature>
<dbReference type="EMBL" id="AZGZ01000028">
    <property type="protein sequence ID" value="KZZ88148.1"/>
    <property type="molecule type" value="Genomic_DNA"/>
</dbReference>
<protein>
    <submittedName>
        <fullName evidence="4">RING finger domain-containing protein</fullName>
    </submittedName>
</protein>
<feature type="compositionally biased region" description="Basic residues" evidence="2">
    <location>
        <begin position="418"/>
        <end position="437"/>
    </location>
</feature>
<organism evidence="4 5">
    <name type="scientific">Ascosphaera apis ARSEF 7405</name>
    <dbReference type="NCBI Taxonomy" id="392613"/>
    <lineage>
        <taxon>Eukaryota</taxon>
        <taxon>Fungi</taxon>
        <taxon>Dikarya</taxon>
        <taxon>Ascomycota</taxon>
        <taxon>Pezizomycotina</taxon>
        <taxon>Eurotiomycetes</taxon>
        <taxon>Eurotiomycetidae</taxon>
        <taxon>Onygenales</taxon>
        <taxon>Ascosphaeraceae</taxon>
        <taxon>Ascosphaera</taxon>
    </lineage>
</organism>
<name>A0A167VXM5_9EURO</name>
<feature type="compositionally biased region" description="Low complexity" evidence="2">
    <location>
        <begin position="454"/>
        <end position="467"/>
    </location>
</feature>
<evidence type="ECO:0000313" key="4">
    <source>
        <dbReference type="EMBL" id="KZZ88148.1"/>
    </source>
</evidence>
<feature type="compositionally biased region" description="Basic and acidic residues" evidence="2">
    <location>
        <begin position="250"/>
        <end position="277"/>
    </location>
</feature>
<dbReference type="InterPro" id="IPR052256">
    <property type="entry name" value="E3_ubiquitin-ligase_CHFR"/>
</dbReference>
<keyword evidence="1" id="KW-0728">SH3 domain</keyword>
<feature type="compositionally biased region" description="Basic residues" evidence="2">
    <location>
        <begin position="240"/>
        <end position="249"/>
    </location>
</feature>
<sequence length="882" mass="100673">MAAEQERQGQAASVALDLESELSCPEWFSWQRRNATATQDDNHRRGRKVRHTCPACRARVRDTKVDAKVNTLLEVLLQLDPSKSKSEEEKRRISETYRPGEPVLRTHRSSNDGATSRPAMVDEQTISERLAQLGLGDATTIFESGSEVAGPSQQSRHRPSSQRSNRRRDSPGPSHERLSLAANHQPSLVSLLSSSDNASISEGDLYRHAIEGGYLRRIARGMTPEEEEDLSRQIAEDYQHRRRSRTRHERHPDNEQPSHEPESGASVRRAERNRRPLFEPPPLSRVWQSNEPTRLRSASRHRSSSRSIIDDGRPVSRESAHRPRTSSSQRVGRPDSSHDAVSRRSSRHHENSPVQDFRPNRPEPTLESIARLPSRHGEDVAVSPVQERTDHRRHNHRHGTSVSSSRPSSGRSGDAAHGHHRRARHHQHQHHHRHHYPRNLSETPPSTARSSQLRVSSESRQYRQSSQDGRLSRPGSAAATDFQLQRSTRPLLQFEEPHLTCAACGKCDIQYEVHRVCYLCFGNRWTVCNRCYLQGSVCKHWYGFGTDAQLRYEQARRTRPLLPPPHVILARKYRQPPENSILGDMTSSDPATRLDEGLFCSMCNAFADECYWKCEQCNDGEWGFCNNCVNQGRCCTHHLLPIAKIYDDTFPEEATSKPVLEFTLGHRYSPLSITTSCNLCRCTIPKEDSYFHCPECEDGDYDICHMCYTRPRSSVRMSREDGHEGWRRCFQGHRMIVVGYHLGEMGYRRIILQDVVGGHALREDFTSGEPSGSWSWLETSDVSNSGRRVKALRRRHGMRVIAQPVHNSRFPPSGGVGLRVLALWSYYPEPDVKDEICFPRRAEITEAENINNDWYWGCYAGQRGLFPGLGYVRVLEEVTNLD</sequence>
<gene>
    <name evidence="4" type="ORF">AAP_05208</name>
</gene>
<dbReference type="InterPro" id="IPR001452">
    <property type="entry name" value="SH3_domain"/>
</dbReference>
<proteinExistence type="predicted"/>
<feature type="domain" description="SH3" evidence="3">
    <location>
        <begin position="818"/>
        <end position="876"/>
    </location>
</feature>
<dbReference type="Gene3D" id="2.30.30.40">
    <property type="entry name" value="SH3 Domains"/>
    <property type="match status" value="1"/>
</dbReference>
<dbReference type="PANTHER" id="PTHR16079">
    <property type="entry name" value="UBIQUITIN LIGASE PROTEIN CHFR"/>
    <property type="match status" value="1"/>
</dbReference>
<comment type="caution">
    <text evidence="4">The sequence shown here is derived from an EMBL/GenBank/DDBJ whole genome shotgun (WGS) entry which is preliminary data.</text>
</comment>
<reference evidence="4 5" key="1">
    <citation type="journal article" date="2016" name="Genome Biol. Evol.">
        <title>Divergent and convergent evolution of fungal pathogenicity.</title>
        <authorList>
            <person name="Shang Y."/>
            <person name="Xiao G."/>
            <person name="Zheng P."/>
            <person name="Cen K."/>
            <person name="Zhan S."/>
            <person name="Wang C."/>
        </authorList>
    </citation>
    <scope>NUCLEOTIDE SEQUENCE [LARGE SCALE GENOMIC DNA]</scope>
    <source>
        <strain evidence="4 5">ARSEF 7405</strain>
    </source>
</reference>
<dbReference type="GO" id="GO:0016567">
    <property type="term" value="P:protein ubiquitination"/>
    <property type="evidence" value="ECO:0007669"/>
    <property type="project" value="TreeGrafter"/>
</dbReference>
<evidence type="ECO:0000313" key="5">
    <source>
        <dbReference type="Proteomes" id="UP000242877"/>
    </source>
</evidence>
<accession>A0A167VXM5</accession>
<dbReference type="Proteomes" id="UP000242877">
    <property type="component" value="Unassembled WGS sequence"/>
</dbReference>
<dbReference type="InterPro" id="IPR036028">
    <property type="entry name" value="SH3-like_dom_sf"/>
</dbReference>
<dbReference type="GO" id="GO:0006511">
    <property type="term" value="P:ubiquitin-dependent protein catabolic process"/>
    <property type="evidence" value="ECO:0007669"/>
    <property type="project" value="TreeGrafter"/>
</dbReference>
<evidence type="ECO:0000259" key="3">
    <source>
        <dbReference type="SMART" id="SM00326"/>
    </source>
</evidence>